<feature type="domain" description="LicD/FKTN/FKRP nucleotidyltransferase" evidence="1">
    <location>
        <begin position="24"/>
        <end position="66"/>
    </location>
</feature>
<dbReference type="InterPro" id="IPR007074">
    <property type="entry name" value="LicD/FKTN/FKRP_NTP_transf"/>
</dbReference>
<gene>
    <name evidence="2" type="ORF">C3942_12740</name>
</gene>
<organism evidence="2 3">
    <name type="scientific">Solimonas fluminis</name>
    <dbReference type="NCBI Taxonomy" id="2086571"/>
    <lineage>
        <taxon>Bacteria</taxon>
        <taxon>Pseudomonadati</taxon>
        <taxon>Pseudomonadota</taxon>
        <taxon>Gammaproteobacteria</taxon>
        <taxon>Nevskiales</taxon>
        <taxon>Nevskiaceae</taxon>
        <taxon>Solimonas</taxon>
    </lineage>
</organism>
<evidence type="ECO:0000259" key="1">
    <source>
        <dbReference type="Pfam" id="PF04991"/>
    </source>
</evidence>
<name>A0A2S5TF95_9GAMM</name>
<evidence type="ECO:0000313" key="3">
    <source>
        <dbReference type="Proteomes" id="UP000238220"/>
    </source>
</evidence>
<dbReference type="EMBL" id="PSNW01000006">
    <property type="protein sequence ID" value="PPE73655.1"/>
    <property type="molecule type" value="Genomic_DNA"/>
</dbReference>
<dbReference type="PANTHER" id="PTHR13627">
    <property type="entry name" value="FUKUTIN RELATED PROTEIN"/>
    <property type="match status" value="1"/>
</dbReference>
<accession>A0A2S5TF95</accession>
<dbReference type="Pfam" id="PF04991">
    <property type="entry name" value="LicD"/>
    <property type="match status" value="1"/>
</dbReference>
<dbReference type="Proteomes" id="UP000238220">
    <property type="component" value="Unassembled WGS sequence"/>
</dbReference>
<sequence length="193" mass="22371">MPIEGKRYLRARKLLSDVTAQLEALGMQYHLEGGTLLGLVRDGDLIPWDDDLDISLSSELAEAFVKRAAWPLRLRGWRVSVHRFERDGVGWKSGQIRIIKIRNRRWIFLRGSLCLDVFPKYQVGQDVFWTAKKKVMRAPARFYQGCGWISFHDRKLAIPLAHEEYLSLKYGDWRTPVRQWNCAVNEGTVVGDL</sequence>
<dbReference type="AlphaFoldDB" id="A0A2S5TF95"/>
<reference evidence="2 3" key="1">
    <citation type="submission" date="2018-02" db="EMBL/GenBank/DDBJ databases">
        <title>Genome sequencing of Solimonas sp. HR-BB.</title>
        <authorList>
            <person name="Lee Y."/>
            <person name="Jeon C.O."/>
        </authorList>
    </citation>
    <scope>NUCLEOTIDE SEQUENCE [LARGE SCALE GENOMIC DNA]</scope>
    <source>
        <strain evidence="2 3">HR-BB</strain>
    </source>
</reference>
<keyword evidence="3" id="KW-1185">Reference proteome</keyword>
<dbReference type="PANTHER" id="PTHR13627:SF31">
    <property type="entry name" value="RIBITOL 5-PHOSPHATE TRANSFERASE FKRP"/>
    <property type="match status" value="1"/>
</dbReference>
<evidence type="ECO:0000313" key="2">
    <source>
        <dbReference type="EMBL" id="PPE73655.1"/>
    </source>
</evidence>
<dbReference type="OrthoDB" id="9786100at2"/>
<dbReference type="RefSeq" id="WP_104230716.1">
    <property type="nucleotide sequence ID" value="NZ_PSNW01000006.1"/>
</dbReference>
<dbReference type="InterPro" id="IPR052613">
    <property type="entry name" value="LicD_transferase"/>
</dbReference>
<proteinExistence type="predicted"/>
<protein>
    <recommendedName>
        <fullName evidence="1">LicD/FKTN/FKRP nucleotidyltransferase domain-containing protein</fullName>
    </recommendedName>
</protein>
<dbReference type="GO" id="GO:0009100">
    <property type="term" value="P:glycoprotein metabolic process"/>
    <property type="evidence" value="ECO:0007669"/>
    <property type="project" value="UniProtKB-ARBA"/>
</dbReference>
<comment type="caution">
    <text evidence="2">The sequence shown here is derived from an EMBL/GenBank/DDBJ whole genome shotgun (WGS) entry which is preliminary data.</text>
</comment>